<sequence>MKSYSTRGCREAKILIVALFLATFATSEEKGTHKPVNSQEGFLTNTFFIDYESDGLMDNTLEILRERSDRQFSTLDQFKVFHEFSFMNKVDESGVTFSHKIVDDAALDYKAVHYDHGNGISIADVDNDDLLDILFVSQMGGNELWRNTGNGRFENITEMAGVGLQDRVNVAASFADIDNDGDEDLYVTTVRMGNVLFENNGEGIFKDISTQAGLDYNGHSSGAIFFDYDRDGLLDLFLSNVGMYTSNKKGRGGYFIGLADAFSGHMMAHRAERSILYKNLGDNKFSDISGKVKLIDLSWTGDATFTDFNKDGYPDLYVLNMQGDDHYYENNSGVFFVDETNRYFPKTPWGSMGVKSFDYNNDGALDLFITDMHSDMTFTPKHDREKKKSDIDIHDPMWQDGSNNIFGNAFYKNSSNGDFMEVSGDVGVENFWPWGVGSGDVNADGYEDIFITASMNFPHRYGVNSLLLNNLGEKFLDSEFILGIEPRKNGEFAKEWFTLDCSDPNSRRPPCKDKEGFSKVMGALGSRSSAIFDLENDGDLDIVTNDFNSGPQIFVSDLNNKKEVNYLKIDLVGTKSNSNALGAIVKVYLKSKTLTKYKDGKSGYLSQSQIPLYFGLGKEEKVEKIEIIWPSGQVQSLSKDIPVNSIFIVKEKN</sequence>
<protein>
    <recommendedName>
        <fullName evidence="2">ASPIC/UnbV domain-containing protein</fullName>
    </recommendedName>
</protein>
<dbReference type="AlphaFoldDB" id="A0A381WCM2"/>
<feature type="domain" description="ASPIC/UnbV" evidence="2">
    <location>
        <begin position="580"/>
        <end position="645"/>
    </location>
</feature>
<evidence type="ECO:0000259" key="2">
    <source>
        <dbReference type="Pfam" id="PF07593"/>
    </source>
</evidence>
<accession>A0A381WCM2</accession>
<keyword evidence="1" id="KW-0732">Signal</keyword>
<dbReference type="Pfam" id="PF07593">
    <property type="entry name" value="UnbV_ASPIC"/>
    <property type="match status" value="1"/>
</dbReference>
<dbReference type="Pfam" id="PF13517">
    <property type="entry name" value="FG-GAP_3"/>
    <property type="match status" value="2"/>
</dbReference>
<name>A0A381WCM2_9ZZZZ</name>
<evidence type="ECO:0000313" key="3">
    <source>
        <dbReference type="EMBL" id="SVA49707.1"/>
    </source>
</evidence>
<organism evidence="3">
    <name type="scientific">marine metagenome</name>
    <dbReference type="NCBI Taxonomy" id="408172"/>
    <lineage>
        <taxon>unclassified sequences</taxon>
        <taxon>metagenomes</taxon>
        <taxon>ecological metagenomes</taxon>
    </lineage>
</organism>
<dbReference type="InterPro" id="IPR027039">
    <property type="entry name" value="Crtac1"/>
</dbReference>
<proteinExistence type="predicted"/>
<dbReference type="InterPro" id="IPR011519">
    <property type="entry name" value="UnbV_ASPIC"/>
</dbReference>
<evidence type="ECO:0000256" key="1">
    <source>
        <dbReference type="ARBA" id="ARBA00022729"/>
    </source>
</evidence>
<gene>
    <name evidence="3" type="ORF">METZ01_LOCUS102561</name>
</gene>
<dbReference type="PANTHER" id="PTHR16026">
    <property type="entry name" value="CARTILAGE ACIDIC PROTEIN 1"/>
    <property type="match status" value="1"/>
</dbReference>
<dbReference type="InterPro" id="IPR028994">
    <property type="entry name" value="Integrin_alpha_N"/>
</dbReference>
<dbReference type="PANTHER" id="PTHR16026:SF0">
    <property type="entry name" value="CARTILAGE ACIDIC PROTEIN 1"/>
    <property type="match status" value="1"/>
</dbReference>
<reference evidence="3" key="1">
    <citation type="submission" date="2018-05" db="EMBL/GenBank/DDBJ databases">
        <authorList>
            <person name="Lanie J.A."/>
            <person name="Ng W.-L."/>
            <person name="Kazmierczak K.M."/>
            <person name="Andrzejewski T.M."/>
            <person name="Davidsen T.M."/>
            <person name="Wayne K.J."/>
            <person name="Tettelin H."/>
            <person name="Glass J.I."/>
            <person name="Rusch D."/>
            <person name="Podicherti R."/>
            <person name="Tsui H.-C.T."/>
            <person name="Winkler M.E."/>
        </authorList>
    </citation>
    <scope>NUCLEOTIDE SEQUENCE</scope>
</reference>
<dbReference type="EMBL" id="UINC01011244">
    <property type="protein sequence ID" value="SVA49707.1"/>
    <property type="molecule type" value="Genomic_DNA"/>
</dbReference>
<dbReference type="SUPFAM" id="SSF69318">
    <property type="entry name" value="Integrin alpha N-terminal domain"/>
    <property type="match status" value="2"/>
</dbReference>
<dbReference type="Gene3D" id="2.130.10.130">
    <property type="entry name" value="Integrin alpha, N-terminal"/>
    <property type="match status" value="2"/>
</dbReference>
<dbReference type="InterPro" id="IPR013517">
    <property type="entry name" value="FG-GAP"/>
</dbReference>